<keyword evidence="2" id="KW-1185">Reference proteome</keyword>
<reference evidence="1" key="1">
    <citation type="journal article" date="2023" name="Nat. Commun.">
        <title>Diploid and tetraploid genomes of Acorus and the evolution of monocots.</title>
        <authorList>
            <person name="Ma L."/>
            <person name="Liu K.W."/>
            <person name="Li Z."/>
            <person name="Hsiao Y.Y."/>
            <person name="Qi Y."/>
            <person name="Fu T."/>
            <person name="Tang G.D."/>
            <person name="Zhang D."/>
            <person name="Sun W.H."/>
            <person name="Liu D.K."/>
            <person name="Li Y."/>
            <person name="Chen G.Z."/>
            <person name="Liu X.D."/>
            <person name="Liao X.Y."/>
            <person name="Jiang Y.T."/>
            <person name="Yu X."/>
            <person name="Hao Y."/>
            <person name="Huang J."/>
            <person name="Zhao X.W."/>
            <person name="Ke S."/>
            <person name="Chen Y.Y."/>
            <person name="Wu W.L."/>
            <person name="Hsu J.L."/>
            <person name="Lin Y.F."/>
            <person name="Huang M.D."/>
            <person name="Li C.Y."/>
            <person name="Huang L."/>
            <person name="Wang Z.W."/>
            <person name="Zhao X."/>
            <person name="Zhong W.Y."/>
            <person name="Peng D.H."/>
            <person name="Ahmad S."/>
            <person name="Lan S."/>
            <person name="Zhang J.S."/>
            <person name="Tsai W.C."/>
            <person name="Van de Peer Y."/>
            <person name="Liu Z.J."/>
        </authorList>
    </citation>
    <scope>NUCLEOTIDE SEQUENCE</scope>
    <source>
        <strain evidence="1">CP</strain>
    </source>
</reference>
<proteinExistence type="predicted"/>
<accession>A0AAV9DIY1</accession>
<evidence type="ECO:0000313" key="2">
    <source>
        <dbReference type="Proteomes" id="UP001180020"/>
    </source>
</evidence>
<dbReference type="Proteomes" id="UP001180020">
    <property type="component" value="Unassembled WGS sequence"/>
</dbReference>
<dbReference type="AlphaFoldDB" id="A0AAV9DIY1"/>
<gene>
    <name evidence="1" type="ORF">QJS10_CPB13g01103</name>
</gene>
<organism evidence="1 2">
    <name type="scientific">Acorus calamus</name>
    <name type="common">Sweet flag</name>
    <dbReference type="NCBI Taxonomy" id="4465"/>
    <lineage>
        <taxon>Eukaryota</taxon>
        <taxon>Viridiplantae</taxon>
        <taxon>Streptophyta</taxon>
        <taxon>Embryophyta</taxon>
        <taxon>Tracheophyta</taxon>
        <taxon>Spermatophyta</taxon>
        <taxon>Magnoliopsida</taxon>
        <taxon>Liliopsida</taxon>
        <taxon>Acoraceae</taxon>
        <taxon>Acorus</taxon>
    </lineage>
</organism>
<sequence length="139" mass="15500">MGITLDDVNQIIGITIMGRAVSIPPIESFNAAIELVSDTLHIQQGVIIKELNSSNGRSAWVYELVQDDHVIQRFPRAALWKMCSNSLGLQKSNVVAIRELIDSLTPEQSVRAVYVRLNALTIWSPPNNSKGTYPTRRKE</sequence>
<reference evidence="1" key="2">
    <citation type="submission" date="2023-06" db="EMBL/GenBank/DDBJ databases">
        <authorList>
            <person name="Ma L."/>
            <person name="Liu K.-W."/>
            <person name="Li Z."/>
            <person name="Hsiao Y.-Y."/>
            <person name="Qi Y."/>
            <person name="Fu T."/>
            <person name="Tang G."/>
            <person name="Zhang D."/>
            <person name="Sun W.-H."/>
            <person name="Liu D.-K."/>
            <person name="Li Y."/>
            <person name="Chen G.-Z."/>
            <person name="Liu X.-D."/>
            <person name="Liao X.-Y."/>
            <person name="Jiang Y.-T."/>
            <person name="Yu X."/>
            <person name="Hao Y."/>
            <person name="Huang J."/>
            <person name="Zhao X.-W."/>
            <person name="Ke S."/>
            <person name="Chen Y.-Y."/>
            <person name="Wu W.-L."/>
            <person name="Hsu J.-L."/>
            <person name="Lin Y.-F."/>
            <person name="Huang M.-D."/>
            <person name="Li C.-Y."/>
            <person name="Huang L."/>
            <person name="Wang Z.-W."/>
            <person name="Zhao X."/>
            <person name="Zhong W.-Y."/>
            <person name="Peng D.-H."/>
            <person name="Ahmad S."/>
            <person name="Lan S."/>
            <person name="Zhang J.-S."/>
            <person name="Tsai W.-C."/>
            <person name="Van De Peer Y."/>
            <person name="Liu Z.-J."/>
        </authorList>
    </citation>
    <scope>NUCLEOTIDE SEQUENCE</scope>
    <source>
        <strain evidence="1">CP</strain>
        <tissue evidence="1">Leaves</tissue>
    </source>
</reference>
<name>A0AAV9DIY1_ACOCL</name>
<comment type="caution">
    <text evidence="1">The sequence shown here is derived from an EMBL/GenBank/DDBJ whole genome shotgun (WGS) entry which is preliminary data.</text>
</comment>
<evidence type="ECO:0000313" key="1">
    <source>
        <dbReference type="EMBL" id="KAK1300842.1"/>
    </source>
</evidence>
<protein>
    <submittedName>
        <fullName evidence="1">Uncharacterized protein</fullName>
    </submittedName>
</protein>
<dbReference type="EMBL" id="JAUJYO010000013">
    <property type="protein sequence ID" value="KAK1300842.1"/>
    <property type="molecule type" value="Genomic_DNA"/>
</dbReference>